<dbReference type="SUPFAM" id="SSF46785">
    <property type="entry name" value="Winged helix' DNA-binding domain"/>
    <property type="match status" value="1"/>
</dbReference>
<dbReference type="InterPro" id="IPR036388">
    <property type="entry name" value="WH-like_DNA-bd_sf"/>
</dbReference>
<protein>
    <submittedName>
        <fullName evidence="2">Transcriptional regulator</fullName>
    </submittedName>
</protein>
<dbReference type="PANTHER" id="PTHR33164:SF43">
    <property type="entry name" value="HTH-TYPE TRANSCRIPTIONAL REPRESSOR YETL"/>
    <property type="match status" value="1"/>
</dbReference>
<comment type="caution">
    <text evidence="2">The sequence shown here is derived from an EMBL/GenBank/DDBJ whole genome shotgun (WGS) entry which is preliminary data.</text>
</comment>
<organism evidence="2 3">
    <name type="scientific">Mesorhizobium hungaricum</name>
    <dbReference type="NCBI Taxonomy" id="1566387"/>
    <lineage>
        <taxon>Bacteria</taxon>
        <taxon>Pseudomonadati</taxon>
        <taxon>Pseudomonadota</taxon>
        <taxon>Alphaproteobacteria</taxon>
        <taxon>Hyphomicrobiales</taxon>
        <taxon>Phyllobacteriaceae</taxon>
        <taxon>Mesorhizobium</taxon>
    </lineage>
</organism>
<evidence type="ECO:0000313" key="3">
    <source>
        <dbReference type="Proteomes" id="UP000094412"/>
    </source>
</evidence>
<evidence type="ECO:0000259" key="1">
    <source>
        <dbReference type="PROSITE" id="PS50995"/>
    </source>
</evidence>
<evidence type="ECO:0000313" key="2">
    <source>
        <dbReference type="EMBL" id="OCX14892.1"/>
    </source>
</evidence>
<dbReference type="STRING" id="1566387.QV13_21040"/>
<accession>A0A1C2DJF3</accession>
<sequence>MVEDVVRDLGYLTLGSRFRRIGEQLQSEVQRILDRAGAAIPSSQFPALAAIDRLGPLTIGDLAEALGMTQPGATRIATQLAEAGLIDIRQGKDDQRRKIASLSEAGQNLVETSKRDLWPHIERAVAEVCAPLTGPLLQQLAAIERDLEAIPLHRRVANRLGQDHEQTSA</sequence>
<feature type="domain" description="HTH marR-type" evidence="1">
    <location>
        <begin position="11"/>
        <end position="149"/>
    </location>
</feature>
<dbReference type="InterPro" id="IPR036390">
    <property type="entry name" value="WH_DNA-bd_sf"/>
</dbReference>
<dbReference type="GO" id="GO:0003700">
    <property type="term" value="F:DNA-binding transcription factor activity"/>
    <property type="evidence" value="ECO:0007669"/>
    <property type="project" value="InterPro"/>
</dbReference>
<dbReference type="PANTHER" id="PTHR33164">
    <property type="entry name" value="TRANSCRIPTIONAL REGULATOR, MARR FAMILY"/>
    <property type="match status" value="1"/>
</dbReference>
<dbReference type="GO" id="GO:0006950">
    <property type="term" value="P:response to stress"/>
    <property type="evidence" value="ECO:0007669"/>
    <property type="project" value="TreeGrafter"/>
</dbReference>
<gene>
    <name evidence="2" type="ORF">QV13_21040</name>
</gene>
<proteinExistence type="predicted"/>
<name>A0A1C2DJF3_9HYPH</name>
<dbReference type="InterPro" id="IPR000835">
    <property type="entry name" value="HTH_MarR-typ"/>
</dbReference>
<dbReference type="PROSITE" id="PS50995">
    <property type="entry name" value="HTH_MARR_2"/>
    <property type="match status" value="1"/>
</dbReference>
<dbReference type="AlphaFoldDB" id="A0A1C2DJF3"/>
<dbReference type="EMBL" id="MDEO01000035">
    <property type="protein sequence ID" value="OCX14892.1"/>
    <property type="molecule type" value="Genomic_DNA"/>
</dbReference>
<keyword evidence="3" id="KW-1185">Reference proteome</keyword>
<reference evidence="2 3" key="1">
    <citation type="submission" date="2016-08" db="EMBL/GenBank/DDBJ databases">
        <title>Whole genome sequence of Mesorhizobium sp. strain UASWS1009 isolated from industrial sewage.</title>
        <authorList>
            <person name="Crovadore J."/>
            <person name="Calmin G."/>
            <person name="Chablais R."/>
            <person name="Cochard B."/>
            <person name="Lefort F."/>
        </authorList>
    </citation>
    <scope>NUCLEOTIDE SEQUENCE [LARGE SCALE GENOMIC DNA]</scope>
    <source>
        <strain evidence="2 3">UASWS1009</strain>
    </source>
</reference>
<dbReference type="OrthoDB" id="1431064at2"/>
<dbReference type="RefSeq" id="WP_024926683.1">
    <property type="nucleotide sequence ID" value="NZ_MDEO01000035.1"/>
</dbReference>
<dbReference type="Pfam" id="PF12802">
    <property type="entry name" value="MarR_2"/>
    <property type="match status" value="1"/>
</dbReference>
<dbReference type="InterPro" id="IPR039422">
    <property type="entry name" value="MarR/SlyA-like"/>
</dbReference>
<dbReference type="Gene3D" id="1.10.10.10">
    <property type="entry name" value="Winged helix-like DNA-binding domain superfamily/Winged helix DNA-binding domain"/>
    <property type="match status" value="1"/>
</dbReference>
<dbReference type="SMART" id="SM00347">
    <property type="entry name" value="HTH_MARR"/>
    <property type="match status" value="1"/>
</dbReference>
<dbReference type="Proteomes" id="UP000094412">
    <property type="component" value="Unassembled WGS sequence"/>
</dbReference>